<evidence type="ECO:0000313" key="2">
    <source>
        <dbReference type="EMBL" id="EGF80632.1"/>
    </source>
</evidence>
<reference evidence="2 3" key="1">
    <citation type="submission" date="2009-12" db="EMBL/GenBank/DDBJ databases">
        <title>The draft genome of Batrachochytrium dendrobatidis.</title>
        <authorList>
            <consortium name="US DOE Joint Genome Institute (JGI-PGF)"/>
            <person name="Kuo A."/>
            <person name="Salamov A."/>
            <person name="Schmutz J."/>
            <person name="Lucas S."/>
            <person name="Pitluck S."/>
            <person name="Rosenblum E."/>
            <person name="Stajich J."/>
            <person name="Eisen M."/>
            <person name="Grigoriev I.V."/>
        </authorList>
    </citation>
    <scope>NUCLEOTIDE SEQUENCE [LARGE SCALE GENOMIC DNA]</scope>
    <source>
        <strain evidence="3">JAM81 / FGSC 10211</strain>
    </source>
</reference>
<dbReference type="InterPro" id="IPR012479">
    <property type="entry name" value="SAP30BP"/>
</dbReference>
<feature type="region of interest" description="Disordered" evidence="1">
    <location>
        <begin position="1"/>
        <end position="116"/>
    </location>
</feature>
<dbReference type="AlphaFoldDB" id="F4P1G1"/>
<evidence type="ECO:0000313" key="3">
    <source>
        <dbReference type="Proteomes" id="UP000007241"/>
    </source>
</evidence>
<dbReference type="GeneID" id="18238489"/>
<gene>
    <name evidence="2" type="ORF">BATDEDRAFT_24405</name>
</gene>
<dbReference type="Pfam" id="PF07818">
    <property type="entry name" value="HCNGP"/>
    <property type="match status" value="1"/>
</dbReference>
<dbReference type="GO" id="GO:0006355">
    <property type="term" value="P:regulation of DNA-templated transcription"/>
    <property type="evidence" value="ECO:0007669"/>
    <property type="project" value="InterPro"/>
</dbReference>
<dbReference type="Proteomes" id="UP000007241">
    <property type="component" value="Unassembled WGS sequence"/>
</dbReference>
<protein>
    <recommendedName>
        <fullName evidence="4">HCNGP-like protein</fullName>
    </recommendedName>
</protein>
<name>F4P1G1_BATDJ</name>
<sequence length="297" mass="33092">MAQTLKTKPAESSTLSTCIAGNSNPRSASPIKTQSPSKKDACIPSNPSASKTTNTNKQFHSPVVSSGTGLVRRNDSRSKQKQDTQTQLRNTPPNTCVESQTHAQSQQDPWHSSEPFQINDTSRVECFEAVRDSLDQDKLEQILISQGYLNPDFGNSLAQTQNTEPDLALERKISKFLELRSEGIYLNDRLVNTHAFRNPSIMRKLIEFLELDEIGSNFDKEKYNPHGFPESAFYKNLAIAQEKSPIVVKPFPTNPTEAIEFAKEGIKQFVSSTSIDENSTIQGGIAASKKRKSKWDQ</sequence>
<dbReference type="PANTHER" id="PTHR13464">
    <property type="entry name" value="TRANSCRIPTIONAL REGULATOR PROTEIN HCNGP"/>
    <property type="match status" value="1"/>
</dbReference>
<feature type="compositionally biased region" description="Polar residues" evidence="1">
    <location>
        <begin position="83"/>
        <end position="116"/>
    </location>
</feature>
<dbReference type="EMBL" id="GL882883">
    <property type="protein sequence ID" value="EGF80632.1"/>
    <property type="molecule type" value="Genomic_DNA"/>
</dbReference>
<dbReference type="OrthoDB" id="1714508at2759"/>
<feature type="compositionally biased region" description="Basic and acidic residues" evidence="1">
    <location>
        <begin position="72"/>
        <end position="82"/>
    </location>
</feature>
<evidence type="ECO:0008006" key="4">
    <source>
        <dbReference type="Google" id="ProtNLM"/>
    </source>
</evidence>
<dbReference type="STRING" id="684364.F4P1G1"/>
<accession>F4P1G1</accession>
<dbReference type="GO" id="GO:0005634">
    <property type="term" value="C:nucleus"/>
    <property type="evidence" value="ECO:0000318"/>
    <property type="project" value="GO_Central"/>
</dbReference>
<dbReference type="RefSeq" id="XP_006678444.1">
    <property type="nucleotide sequence ID" value="XM_006678381.1"/>
</dbReference>
<feature type="compositionally biased region" description="Polar residues" evidence="1">
    <location>
        <begin position="1"/>
        <end position="36"/>
    </location>
</feature>
<dbReference type="PANTHER" id="PTHR13464:SF0">
    <property type="entry name" value="SAP30-BINDING PROTEIN"/>
    <property type="match status" value="1"/>
</dbReference>
<evidence type="ECO:0000256" key="1">
    <source>
        <dbReference type="SAM" id="MobiDB-lite"/>
    </source>
</evidence>
<dbReference type="OMA" id="KPHLRTR"/>
<proteinExistence type="predicted"/>
<dbReference type="HOGENOM" id="CLU_936852_0_0_1"/>
<dbReference type="InParanoid" id="F4P1G1"/>
<organism evidence="2 3">
    <name type="scientific">Batrachochytrium dendrobatidis (strain JAM81 / FGSC 10211)</name>
    <name type="common">Frog chytrid fungus</name>
    <dbReference type="NCBI Taxonomy" id="684364"/>
    <lineage>
        <taxon>Eukaryota</taxon>
        <taxon>Fungi</taxon>
        <taxon>Fungi incertae sedis</taxon>
        <taxon>Chytridiomycota</taxon>
        <taxon>Chytridiomycota incertae sedis</taxon>
        <taxon>Chytridiomycetes</taxon>
        <taxon>Rhizophydiales</taxon>
        <taxon>Rhizophydiales incertae sedis</taxon>
        <taxon>Batrachochytrium</taxon>
    </lineage>
</organism>
<keyword evidence="3" id="KW-1185">Reference proteome</keyword>
<feature type="compositionally biased region" description="Polar residues" evidence="1">
    <location>
        <begin position="45"/>
        <end position="68"/>
    </location>
</feature>